<evidence type="ECO:0000313" key="2">
    <source>
        <dbReference type="Proteomes" id="UP001605036"/>
    </source>
</evidence>
<dbReference type="Proteomes" id="UP001605036">
    <property type="component" value="Unassembled WGS sequence"/>
</dbReference>
<accession>A0ABD1XDM8</accession>
<name>A0ABD1XDM8_9MARC</name>
<organism evidence="1 2">
    <name type="scientific">Riccia fluitans</name>
    <dbReference type="NCBI Taxonomy" id="41844"/>
    <lineage>
        <taxon>Eukaryota</taxon>
        <taxon>Viridiplantae</taxon>
        <taxon>Streptophyta</taxon>
        <taxon>Embryophyta</taxon>
        <taxon>Marchantiophyta</taxon>
        <taxon>Marchantiopsida</taxon>
        <taxon>Marchantiidae</taxon>
        <taxon>Marchantiales</taxon>
        <taxon>Ricciaceae</taxon>
        <taxon>Riccia</taxon>
    </lineage>
</organism>
<evidence type="ECO:0000313" key="1">
    <source>
        <dbReference type="EMBL" id="KAL2602946.1"/>
    </source>
</evidence>
<gene>
    <name evidence="1" type="ORF">R1flu_007944</name>
</gene>
<proteinExistence type="predicted"/>
<keyword evidence="2" id="KW-1185">Reference proteome</keyword>
<protein>
    <recommendedName>
        <fullName evidence="3">Secreted protein</fullName>
    </recommendedName>
</protein>
<dbReference type="EMBL" id="JBHFFA010000173">
    <property type="protein sequence ID" value="KAL2602946.1"/>
    <property type="molecule type" value="Genomic_DNA"/>
</dbReference>
<reference evidence="1 2" key="1">
    <citation type="submission" date="2024-09" db="EMBL/GenBank/DDBJ databases">
        <title>Chromosome-scale assembly of Riccia fluitans.</title>
        <authorList>
            <person name="Paukszto L."/>
            <person name="Sawicki J."/>
            <person name="Karawczyk K."/>
            <person name="Piernik-Szablinska J."/>
            <person name="Szczecinska M."/>
            <person name="Mazdziarz M."/>
        </authorList>
    </citation>
    <scope>NUCLEOTIDE SEQUENCE [LARGE SCALE GENOMIC DNA]</scope>
    <source>
        <strain evidence="1">Rf_01</strain>
        <tissue evidence="1">Aerial parts of the thallus</tissue>
    </source>
</reference>
<sequence length="215" mass="23575">MQQRLVVVSLAAGRPLVPSLPLSRSLNFVVLLPCAVVAWKAPSGSQAESPELAPLRCGPWSSFWSSVEADLDTWWGRALLHARHGDRSRGRLSVRYCVVYIWRANGNDGGVAESSVDSARARVAASSIRCGFLDRTQSVPLRLTVQLQACMNHSAVCPTVSLILITRVRIKSFRARSYCIQVGLSGPRLSSLHRRESNFQGRTVGNLAQLARRPS</sequence>
<comment type="caution">
    <text evidence="1">The sequence shown here is derived from an EMBL/GenBank/DDBJ whole genome shotgun (WGS) entry which is preliminary data.</text>
</comment>
<dbReference type="AlphaFoldDB" id="A0ABD1XDM8"/>
<evidence type="ECO:0008006" key="3">
    <source>
        <dbReference type="Google" id="ProtNLM"/>
    </source>
</evidence>